<dbReference type="Proteomes" id="UP000299102">
    <property type="component" value="Unassembled WGS sequence"/>
</dbReference>
<reference evidence="2 3" key="1">
    <citation type="journal article" date="2019" name="Commun. Biol.">
        <title>The bagworm genome reveals a unique fibroin gene that provides high tensile strength.</title>
        <authorList>
            <person name="Kono N."/>
            <person name="Nakamura H."/>
            <person name="Ohtoshi R."/>
            <person name="Tomita M."/>
            <person name="Numata K."/>
            <person name="Arakawa K."/>
        </authorList>
    </citation>
    <scope>NUCLEOTIDE SEQUENCE [LARGE SCALE GENOMIC DNA]</scope>
</reference>
<keyword evidence="3" id="KW-1185">Reference proteome</keyword>
<proteinExistence type="predicted"/>
<accession>A0A4C1ZM96</accession>
<sequence length="117" mass="13047">MGANVGRGVTFEISIFARLTCPLYFYNNPLSRPAPVLQTNLLSFMFAVNNGGTETAAHNAAKCARFHLQDKTRFVVCPFNTKFIARGPEGRIDAALISPRDRQRARDDPRPCISAYR</sequence>
<evidence type="ECO:0000256" key="1">
    <source>
        <dbReference type="SAM" id="MobiDB-lite"/>
    </source>
</evidence>
<feature type="compositionally biased region" description="Basic and acidic residues" evidence="1">
    <location>
        <begin position="99"/>
        <end position="110"/>
    </location>
</feature>
<evidence type="ECO:0000313" key="3">
    <source>
        <dbReference type="Proteomes" id="UP000299102"/>
    </source>
</evidence>
<dbReference type="AlphaFoldDB" id="A0A4C1ZM96"/>
<organism evidence="2 3">
    <name type="scientific">Eumeta variegata</name>
    <name type="common">Bagworm moth</name>
    <name type="synonym">Eumeta japonica</name>
    <dbReference type="NCBI Taxonomy" id="151549"/>
    <lineage>
        <taxon>Eukaryota</taxon>
        <taxon>Metazoa</taxon>
        <taxon>Ecdysozoa</taxon>
        <taxon>Arthropoda</taxon>
        <taxon>Hexapoda</taxon>
        <taxon>Insecta</taxon>
        <taxon>Pterygota</taxon>
        <taxon>Neoptera</taxon>
        <taxon>Endopterygota</taxon>
        <taxon>Lepidoptera</taxon>
        <taxon>Glossata</taxon>
        <taxon>Ditrysia</taxon>
        <taxon>Tineoidea</taxon>
        <taxon>Psychidae</taxon>
        <taxon>Oiketicinae</taxon>
        <taxon>Eumeta</taxon>
    </lineage>
</organism>
<comment type="caution">
    <text evidence="2">The sequence shown here is derived from an EMBL/GenBank/DDBJ whole genome shotgun (WGS) entry which is preliminary data.</text>
</comment>
<dbReference type="EMBL" id="BGZK01001934">
    <property type="protein sequence ID" value="GBP88442.1"/>
    <property type="molecule type" value="Genomic_DNA"/>
</dbReference>
<name>A0A4C1ZM96_EUMVA</name>
<evidence type="ECO:0000313" key="2">
    <source>
        <dbReference type="EMBL" id="GBP88442.1"/>
    </source>
</evidence>
<gene>
    <name evidence="2" type="ORF">EVAR_99536_1</name>
</gene>
<feature type="region of interest" description="Disordered" evidence="1">
    <location>
        <begin position="95"/>
        <end position="117"/>
    </location>
</feature>
<protein>
    <submittedName>
        <fullName evidence="2">Uncharacterized protein</fullName>
    </submittedName>
</protein>